<evidence type="ECO:0000256" key="4">
    <source>
        <dbReference type="ARBA" id="ARBA00022553"/>
    </source>
</evidence>
<dbReference type="SUPFAM" id="SSF52777">
    <property type="entry name" value="CoA-dependent acyltransferases"/>
    <property type="match status" value="2"/>
</dbReference>
<dbReference type="InterPro" id="IPR023213">
    <property type="entry name" value="CAT-like_dom_sf"/>
</dbReference>
<dbReference type="Gene3D" id="3.30.559.10">
    <property type="entry name" value="Chloramphenicol acetyltransferase-like domain"/>
    <property type="match status" value="1"/>
</dbReference>
<dbReference type="InterPro" id="IPR013217">
    <property type="entry name" value="Methyltransf_12"/>
</dbReference>
<feature type="domain" description="Carrier" evidence="9">
    <location>
        <begin position="587"/>
        <end position="661"/>
    </location>
</feature>
<dbReference type="GO" id="GO:0003824">
    <property type="term" value="F:catalytic activity"/>
    <property type="evidence" value="ECO:0007669"/>
    <property type="project" value="InterPro"/>
</dbReference>
<dbReference type="Pfam" id="PF00501">
    <property type="entry name" value="AMP-binding"/>
    <property type="match status" value="2"/>
</dbReference>
<dbReference type="PROSITE" id="PS00455">
    <property type="entry name" value="AMP_BINDING"/>
    <property type="match status" value="2"/>
</dbReference>
<keyword evidence="11" id="KW-1185">Reference proteome</keyword>
<dbReference type="SMART" id="SM00823">
    <property type="entry name" value="PKS_PP"/>
    <property type="match status" value="2"/>
</dbReference>
<keyword evidence="6" id="KW-0276">Fatty acid metabolism</keyword>
<dbReference type="Proteomes" id="UP000198251">
    <property type="component" value="Chromosome I"/>
</dbReference>
<dbReference type="Gene3D" id="3.40.50.12780">
    <property type="entry name" value="N-terminal domain of ligase-like"/>
    <property type="match status" value="2"/>
</dbReference>
<gene>
    <name evidence="10" type="ORF">GA0070610_2505</name>
</gene>
<dbReference type="PANTHER" id="PTHR45527">
    <property type="entry name" value="NONRIBOSOMAL PEPTIDE SYNTHETASE"/>
    <property type="match status" value="1"/>
</dbReference>
<dbReference type="CDD" id="cd02440">
    <property type="entry name" value="AdoMet_MTases"/>
    <property type="match status" value="1"/>
</dbReference>
<name>A0A1C5GAV8_MICEH</name>
<dbReference type="InterPro" id="IPR029063">
    <property type="entry name" value="SAM-dependent_MTases_sf"/>
</dbReference>
<keyword evidence="3" id="KW-0596">Phosphopantetheine</keyword>
<dbReference type="InterPro" id="IPR001242">
    <property type="entry name" value="Condensation_dom"/>
</dbReference>
<comment type="similarity">
    <text evidence="2">Belongs to the ATP-dependent AMP-binding enzyme family.</text>
</comment>
<dbReference type="InterPro" id="IPR040097">
    <property type="entry name" value="FAAL/FAAC"/>
</dbReference>
<dbReference type="Pfam" id="PF00668">
    <property type="entry name" value="Condensation"/>
    <property type="match status" value="1"/>
</dbReference>
<dbReference type="PANTHER" id="PTHR45527:SF1">
    <property type="entry name" value="FATTY ACID SYNTHASE"/>
    <property type="match status" value="1"/>
</dbReference>
<dbReference type="FunFam" id="3.40.50.980:FF:000001">
    <property type="entry name" value="Non-ribosomal peptide synthetase"/>
    <property type="match status" value="1"/>
</dbReference>
<dbReference type="EMBL" id="LT607733">
    <property type="protein sequence ID" value="SCG16246.1"/>
    <property type="molecule type" value="Genomic_DNA"/>
</dbReference>
<dbReference type="PROSITE" id="PS50075">
    <property type="entry name" value="CARRIER"/>
    <property type="match status" value="2"/>
</dbReference>
<dbReference type="CDD" id="cd05930">
    <property type="entry name" value="A_NRPS"/>
    <property type="match status" value="1"/>
</dbReference>
<dbReference type="InterPro" id="IPR009081">
    <property type="entry name" value="PP-bd_ACP"/>
</dbReference>
<comment type="cofactor">
    <cofactor evidence="1">
        <name>pantetheine 4'-phosphate</name>
        <dbReference type="ChEBI" id="CHEBI:47942"/>
    </cofactor>
</comment>
<evidence type="ECO:0000256" key="6">
    <source>
        <dbReference type="ARBA" id="ARBA00022832"/>
    </source>
</evidence>
<dbReference type="InterPro" id="IPR020845">
    <property type="entry name" value="AMP-binding_CS"/>
</dbReference>
<dbReference type="GO" id="GO:0006631">
    <property type="term" value="P:fatty acid metabolic process"/>
    <property type="evidence" value="ECO:0007669"/>
    <property type="project" value="UniProtKB-KW"/>
</dbReference>
<reference evidence="10 11" key="1">
    <citation type="submission" date="2016-06" db="EMBL/GenBank/DDBJ databases">
        <authorList>
            <person name="Kjaerup R.B."/>
            <person name="Dalgaard T.S."/>
            <person name="Juul-Madsen H.R."/>
        </authorList>
    </citation>
    <scope>NUCLEOTIDE SEQUENCE [LARGE SCALE GENOMIC DNA]</scope>
    <source>
        <strain evidence="10 11">DSM 43913</strain>
    </source>
</reference>
<dbReference type="Gene3D" id="3.30.559.30">
    <property type="entry name" value="Nonribosomal peptide synthetase, condensation domain"/>
    <property type="match status" value="1"/>
</dbReference>
<dbReference type="SUPFAM" id="SSF56801">
    <property type="entry name" value="Acetyl-CoA synthetase-like"/>
    <property type="match status" value="2"/>
</dbReference>
<keyword evidence="5" id="KW-0677">Repeat</keyword>
<dbReference type="SUPFAM" id="SSF53335">
    <property type="entry name" value="S-adenosyl-L-methionine-dependent methyltransferases"/>
    <property type="match status" value="1"/>
</dbReference>
<dbReference type="InterPro" id="IPR045851">
    <property type="entry name" value="AMP-bd_C_sf"/>
</dbReference>
<accession>A0A1C5GAV8</accession>
<keyword evidence="4" id="KW-0597">Phosphoprotein</keyword>
<dbReference type="CDD" id="cd05931">
    <property type="entry name" value="FAAL"/>
    <property type="match status" value="1"/>
</dbReference>
<dbReference type="NCBIfam" id="TIGR01733">
    <property type="entry name" value="AA-adenyl-dom"/>
    <property type="match status" value="1"/>
</dbReference>
<dbReference type="GO" id="GO:0031177">
    <property type="term" value="F:phosphopantetheine binding"/>
    <property type="evidence" value="ECO:0007669"/>
    <property type="project" value="InterPro"/>
</dbReference>
<evidence type="ECO:0000256" key="7">
    <source>
        <dbReference type="ARBA" id="ARBA00023098"/>
    </source>
</evidence>
<dbReference type="InterPro" id="IPR020806">
    <property type="entry name" value="PKS_PP-bd"/>
</dbReference>
<evidence type="ECO:0000256" key="2">
    <source>
        <dbReference type="ARBA" id="ARBA00006432"/>
    </source>
</evidence>
<protein>
    <submittedName>
        <fullName evidence="10">Amino acid adenylation domain-containing protein</fullName>
    </submittedName>
</protein>
<dbReference type="RefSeq" id="WP_089000165.1">
    <property type="nucleotide sequence ID" value="NZ_JBFAAC010000005.1"/>
</dbReference>
<dbReference type="GO" id="GO:0071766">
    <property type="term" value="P:Actinobacterium-type cell wall biogenesis"/>
    <property type="evidence" value="ECO:0007669"/>
    <property type="project" value="UniProtKB-ARBA"/>
</dbReference>
<dbReference type="GO" id="GO:0009403">
    <property type="term" value="P:toxin biosynthetic process"/>
    <property type="evidence" value="ECO:0007669"/>
    <property type="project" value="UniProtKB-ARBA"/>
</dbReference>
<evidence type="ECO:0000313" key="10">
    <source>
        <dbReference type="EMBL" id="SCG16246.1"/>
    </source>
</evidence>
<evidence type="ECO:0000256" key="3">
    <source>
        <dbReference type="ARBA" id="ARBA00022450"/>
    </source>
</evidence>
<dbReference type="GeneID" id="95802308"/>
<dbReference type="SUPFAM" id="SSF47336">
    <property type="entry name" value="ACP-like"/>
    <property type="match status" value="2"/>
</dbReference>
<dbReference type="GO" id="GO:0005737">
    <property type="term" value="C:cytoplasm"/>
    <property type="evidence" value="ECO:0007669"/>
    <property type="project" value="TreeGrafter"/>
</dbReference>
<dbReference type="Pfam" id="PF00550">
    <property type="entry name" value="PP-binding"/>
    <property type="match status" value="2"/>
</dbReference>
<dbReference type="GO" id="GO:0008610">
    <property type="term" value="P:lipid biosynthetic process"/>
    <property type="evidence" value="ECO:0007669"/>
    <property type="project" value="InterPro"/>
</dbReference>
<evidence type="ECO:0000256" key="8">
    <source>
        <dbReference type="SAM" id="MobiDB-lite"/>
    </source>
</evidence>
<dbReference type="InterPro" id="IPR010071">
    <property type="entry name" value="AA_adenyl_dom"/>
</dbReference>
<dbReference type="InterPro" id="IPR042099">
    <property type="entry name" value="ANL_N_sf"/>
</dbReference>
<keyword evidence="7" id="KW-0443">Lipid metabolism</keyword>
<dbReference type="GO" id="GO:0043041">
    <property type="term" value="P:amino acid activation for nonribosomal peptide biosynthetic process"/>
    <property type="evidence" value="ECO:0007669"/>
    <property type="project" value="TreeGrafter"/>
</dbReference>
<organism evidence="10 11">
    <name type="scientific">Micromonospora echinofusca</name>
    <dbReference type="NCBI Taxonomy" id="47858"/>
    <lineage>
        <taxon>Bacteria</taxon>
        <taxon>Bacillati</taxon>
        <taxon>Actinomycetota</taxon>
        <taxon>Actinomycetes</taxon>
        <taxon>Micromonosporales</taxon>
        <taxon>Micromonosporaceae</taxon>
        <taxon>Micromonospora</taxon>
    </lineage>
</organism>
<dbReference type="Pfam" id="PF08242">
    <property type="entry name" value="Methyltransf_12"/>
    <property type="match status" value="1"/>
</dbReference>
<evidence type="ECO:0000256" key="1">
    <source>
        <dbReference type="ARBA" id="ARBA00001957"/>
    </source>
</evidence>
<feature type="region of interest" description="Disordered" evidence="8">
    <location>
        <begin position="2145"/>
        <end position="2182"/>
    </location>
</feature>
<evidence type="ECO:0000313" key="11">
    <source>
        <dbReference type="Proteomes" id="UP000198251"/>
    </source>
</evidence>
<dbReference type="Gene3D" id="1.10.1200.10">
    <property type="entry name" value="ACP-like"/>
    <property type="match status" value="2"/>
</dbReference>
<dbReference type="Gene3D" id="3.30.300.30">
    <property type="match status" value="3"/>
</dbReference>
<dbReference type="CDD" id="cd19531">
    <property type="entry name" value="LCL_NRPS-like"/>
    <property type="match status" value="1"/>
</dbReference>
<evidence type="ECO:0000256" key="5">
    <source>
        <dbReference type="ARBA" id="ARBA00022737"/>
    </source>
</evidence>
<feature type="domain" description="Carrier" evidence="9">
    <location>
        <begin position="2072"/>
        <end position="2147"/>
    </location>
</feature>
<dbReference type="FunFam" id="3.40.50.12780:FF:000013">
    <property type="entry name" value="Long-chain-fatty-acid--AMP ligase FadD32"/>
    <property type="match status" value="1"/>
</dbReference>
<dbReference type="Gene3D" id="3.40.50.150">
    <property type="entry name" value="Vaccinia Virus protein VP39"/>
    <property type="match status" value="1"/>
</dbReference>
<dbReference type="InterPro" id="IPR000873">
    <property type="entry name" value="AMP-dep_synth/lig_dom"/>
</dbReference>
<proteinExistence type="inferred from homology"/>
<evidence type="ECO:0000259" key="9">
    <source>
        <dbReference type="PROSITE" id="PS50075"/>
    </source>
</evidence>
<sequence length="2182" mass="232371">MTEHSGALTHEATDVVNLGAALSHQARFQPGSPALHLVAEDGSTDTVDYATLDARARRVGAALAGHCRPGDRVLMLVGAGVDFLAGFFGCLYAGTVPVPLAARLNRASAPVVGRILDDAQATAVLAARAVTAAVDLGTLMPGRRLPVLEIESLDAAPAGWQPAVDEGGLAFLQYTSGTTSTPKGVMVSHANLLENLRAIRRSFAFDDETVMASWLPPHHDMGLIGTLLTPVYLGVPTVLMDPATFIRTPVRWLEAISRYRATISGGPNFAYDLCVRKVAPADRAALDLSSWRVAFNGAEPVRAATLRAFAEAFAPHGFDERAFLPCYGLAEATLLVAGRARPQRPVVTTVADEDPTGSAAARPGTEVVGCEILPEAEVRIVDAAGQPVADGTAGEIWVRGGSVVDGYWNRPEESARTLHATLSGDPADGPYLRTGDLGFQQDGHLYVRGRIKETVVIRGQNHYPDDIEQTVRAACPRLGGRIAAFGVDVADDGHGVGEAVVLWYETRSDKASDEAPAIAEAARRAVVTVHGLDLHRVLAVPPGTIPVTTSGKTRRGDCARAYAAGSATIVADDPLRPVARPAPAVAPAQAQRLRVLAGGLIEVDPERIDPDRTLPELGFDSLRAVELQHLIEGEWGVRPSLTDLLGDSTVAELAAALPAAPAPADPPAAAPAADRPYPLSYGQRAIWFQGALADDPANLNLCRAVTVDGELDVDALARAVRDLGVRHPALLTRYDDAGAEVTQRVVGDAEVTLDVRDATDWPAGRLDEEIEAELGVGFDGPPLLRAVLFRQAADRHTLLLCTHHSVMDVWSLAVLVEDLATGYGRHAAGDDAAPPAPTAHPAEFVAWQRSFLDGAAGRELTATCQAQAADLVPLDLPTDRPRPSVRTFRGAAHAFRLGPDLCAGIDALAASHGVSRTAVLFAGYAAVLSRYAGQAEFPLGFVHAGRVRGRFADLVSYLVNPLAVPVDLSGDPEFGALARAAHDAVLAASDRAEVPFGRIVEGLGQAADPSRGALISAAFAYQHGRGTDRLGLAPMVLNHEGALGDWAGLRVRNRPVRQRATYYDLSLYLGEHGGELLGTFDYSTDLFDADTVGVLAEALTALLAAAVAAPATPVGALPLLGAEGRRRVLVEWNDTTTDHDTGRCAPEIVAEQARRTPDAPAAIDDTTRLTYAELNAAANRLAHRLIGLGAGRGTRVGLLVPRSTVSLTAVLAILKTGAAYVPLDPSYPVDRLRFMLADSGARLLVAAPDAAADLPDVEVVDPAEESLAAEDDRDPRPTAHPDDVAYVVYTSGSTGTPRGVLGLHRGIVNRQRWIMDRFPMGPDEVGSHKTSLSFFDSGGEMFLPLFAGAPLVVVPEDVGRDPVRLVDLLARHRVTRLVAVPSLLRAILDGVPDAGERLSALRYCHSSGEALTPDLAARWLAALPGCVLVDLYGSSEISADVTLDVVTGPERVGSVGRPIGNTRVYVLDEALRPVPPRFAGEVYVGGAGLARGYLDQPALTAARFVPDPYGSGERLFRTGDRGRFSHDGRLEFLGRADHQVKVRGFRIELGEIEATLRAHPGVAAAVAALAEAPGGGEQRIVAAVVPRQRSGSSASAGADPGGAPATTRVSDWRLLYDRMYTEAGPAEEAQQAIWTSSYTGAPFTDVEMGEWIDQAVRRIRELRPRRLLELGCGTGNLTLALAPDCEAYVGTDFSAAGLKVLEQRLDAEGIDRDSVTLLLREADDVTGIEAGSFDTVVLHSVTQYFPNHDYLREVLRAAVTAAAPGGRIYLGDVRDLDLLEVFHASVELGAEPEPGLTVGELRRRVAARVLADDELVLAPDLFLTAPDWLPGVTGAELHLKRGRQANELSAFRYDVVLHVGADPQRPAADPLDPLRLDWAGDALDVARLRSLLRGNRNRPVEVRGVPNARLVTVAGPVRRLAGLTDADPVTRPAGELPAGVDPEDCWSIGEALGRRTSVVPSTERDPYAMDLRFWPAGRPDDAVGWTPPRTRRGEWPELANDPLRATARRDLLHDLRTHLRQRLPEFMVPLLYLVDELPTTATGKVSRRAVAAEATEAMARLGAGATARPPTAGGGGLQAQVTEVWLDVLGVGAVGLDDNFFDVGGNSLSLVQVHIRLQELIGRQFPLVDLYEHTTVRKLAEHLGEPARPAAQPPADPGPDRTEQVANRRRLMRQRIQEVGSR</sequence>
<dbReference type="InterPro" id="IPR036736">
    <property type="entry name" value="ACP-like_sf"/>
</dbReference>